<reference key="2">
    <citation type="submission" date="2011-02" db="EMBL/GenBank/DDBJ databases">
        <title>Genome sequence of Microbacterium testaceum StLB037.</title>
        <authorList>
            <person name="Morohoshi T."/>
            <person name="Wang W.Z."/>
            <person name="Someya N."/>
            <person name="Ikeda T."/>
        </authorList>
    </citation>
    <scope>NUCLEOTIDE SEQUENCE</scope>
    <source>
        <strain>StLB037</strain>
    </source>
</reference>
<proteinExistence type="predicted"/>
<evidence type="ECO:0000313" key="1">
    <source>
        <dbReference type="EMBL" id="BAJ73696.1"/>
    </source>
</evidence>
<name>E8ND57_MICTS</name>
<evidence type="ECO:0000313" key="2">
    <source>
        <dbReference type="Proteomes" id="UP000008975"/>
    </source>
</evidence>
<dbReference type="Proteomes" id="UP000008975">
    <property type="component" value="Chromosome"/>
</dbReference>
<dbReference type="InterPro" id="IPR005560">
    <property type="entry name" value="Csp_YhjQ"/>
</dbReference>
<accession>E8ND57</accession>
<dbReference type="EMBL" id="AP012052">
    <property type="protein sequence ID" value="BAJ73696.1"/>
    <property type="molecule type" value="Genomic_DNA"/>
</dbReference>
<dbReference type="HOGENOM" id="CLU_124412_0_0_11"/>
<dbReference type="STRING" id="979556.MTES_0732"/>
<dbReference type="AlphaFoldDB" id="E8ND57"/>
<protein>
    <submittedName>
        <fullName evidence="1">Glycosyltransferase</fullName>
    </submittedName>
</protein>
<dbReference type="Pfam" id="PF03860">
    <property type="entry name" value="Csp"/>
    <property type="match status" value="1"/>
</dbReference>
<organism evidence="1 2">
    <name type="scientific">Microbacterium testaceum (strain StLB037)</name>
    <dbReference type="NCBI Taxonomy" id="979556"/>
    <lineage>
        <taxon>Bacteria</taxon>
        <taxon>Bacillati</taxon>
        <taxon>Actinomycetota</taxon>
        <taxon>Actinomycetes</taxon>
        <taxon>Micrococcales</taxon>
        <taxon>Microbacteriaceae</taxon>
        <taxon>Microbacterium</taxon>
    </lineage>
</organism>
<reference evidence="1 2" key="1">
    <citation type="journal article" date="2011" name="J. Bacteriol.">
        <title>Genome sequence of Microbacterium testaceum StLB037, an N-acylhomoserine lactone-degrading bacterium isolated from potato leaves.</title>
        <authorList>
            <person name="Morohoshi T."/>
            <person name="Wang W.-Z."/>
            <person name="Someya N."/>
            <person name="Ikeda T."/>
        </authorList>
    </citation>
    <scope>NUCLEOTIDE SEQUENCE [LARGE SCALE GENOMIC DNA]</scope>
    <source>
        <strain evidence="1 2">StLB037</strain>
    </source>
</reference>
<dbReference type="KEGG" id="mts:MTES_0732"/>
<sequence length="187" mass="20532">MPGPRHPHCTTPYQQPINLLRALSRDGDPAYDRPTPESLRGIRSLRHNEHSGEAMDTMAMMKSMDMGEMTMDMDAMQECMQSLNACAMAAAMCAGSDMMHGPEMATCCAMCSNMVEMAQATMHMMMRPAGMNMDVMSAMMTACMTMGKACAAECRAHADMDEMCRYCAMACDDMVMKCEAMMASMTA</sequence>
<dbReference type="eggNOG" id="ENOG5032GIK">
    <property type="taxonomic scope" value="Bacteria"/>
</dbReference>
<gene>
    <name evidence="1" type="ordered locus">MTES_0732</name>
</gene>
<dbReference type="Gene3D" id="1.20.1270.360">
    <property type="match status" value="1"/>
</dbReference>